<reference evidence="1 2" key="1">
    <citation type="journal article" date="2013" name="Genome Announc.">
        <title>Draft Genome Sequence of Rhizobium mesoamericanum STM3625, a Nitrogen-Fixing Symbiont of Mimosa pudica Isolated in French Guiana (South America).</title>
        <authorList>
            <person name="Moulin L."/>
            <person name="Mornico D."/>
            <person name="Melkonian R."/>
            <person name="Klonowska A."/>
        </authorList>
    </citation>
    <scope>NUCLEOTIDE SEQUENCE [LARGE SCALE GENOMIC DNA]</scope>
    <source>
        <strain evidence="1 2">STM3625</strain>
    </source>
</reference>
<organism evidence="1 2">
    <name type="scientific">Rhizobium mesoamericanum STM3625</name>
    <dbReference type="NCBI Taxonomy" id="1211777"/>
    <lineage>
        <taxon>Bacteria</taxon>
        <taxon>Pseudomonadati</taxon>
        <taxon>Pseudomonadota</taxon>
        <taxon>Alphaproteobacteria</taxon>
        <taxon>Hyphomicrobiales</taxon>
        <taxon>Rhizobiaceae</taxon>
        <taxon>Rhizobium/Agrobacterium group</taxon>
        <taxon>Rhizobium</taxon>
    </lineage>
</organism>
<keyword evidence="2" id="KW-1185">Reference proteome</keyword>
<gene>
    <name evidence="1" type="ORF">BN77_p50002</name>
</gene>
<dbReference type="eggNOG" id="ENOG5033ZNW">
    <property type="taxonomic scope" value="Bacteria"/>
</dbReference>
<accession>K0Q0G2</accession>
<evidence type="ECO:0000313" key="2">
    <source>
        <dbReference type="Proteomes" id="UP000009319"/>
    </source>
</evidence>
<dbReference type="HOGENOM" id="CLU_157257_0_0_5"/>
<name>K0Q0G2_9HYPH</name>
<proteinExistence type="predicted"/>
<dbReference type="Proteomes" id="UP000009319">
    <property type="component" value="Unassembled WGS sequence"/>
</dbReference>
<dbReference type="EMBL" id="CANI01000068">
    <property type="protein sequence ID" value="CCM79818.1"/>
    <property type="molecule type" value="Genomic_DNA"/>
</dbReference>
<sequence length="115" mass="12862">MAVDSGKRPVRGCVMARSRIIYTLKEVAEMIGENLELIEEVTANPDNISEGELLYVRDGSEYGTKGLTENGVDELQNLLADIRTWDGGIRQFLVDEQCDPDVVERVMADEMKRGL</sequence>
<dbReference type="AlphaFoldDB" id="K0Q0G2"/>
<comment type="caution">
    <text evidence="1">The sequence shown here is derived from an EMBL/GenBank/DDBJ whole genome shotgun (WGS) entry which is preliminary data.</text>
</comment>
<evidence type="ECO:0000313" key="1">
    <source>
        <dbReference type="EMBL" id="CCM79818.1"/>
    </source>
</evidence>
<protein>
    <submittedName>
        <fullName evidence="1">Uncharacterized protein</fullName>
    </submittedName>
</protein>